<dbReference type="EMBL" id="JADGMS010000005">
    <property type="protein sequence ID" value="KAF9681430.1"/>
    <property type="molecule type" value="Genomic_DNA"/>
</dbReference>
<name>A0A835K600_9ROSI</name>
<comment type="caution">
    <text evidence="1">The sequence shown here is derived from an EMBL/GenBank/DDBJ whole genome shotgun (WGS) entry which is preliminary data.</text>
</comment>
<organism evidence="1 2">
    <name type="scientific">Salix dunnii</name>
    <dbReference type="NCBI Taxonomy" id="1413687"/>
    <lineage>
        <taxon>Eukaryota</taxon>
        <taxon>Viridiplantae</taxon>
        <taxon>Streptophyta</taxon>
        <taxon>Embryophyta</taxon>
        <taxon>Tracheophyta</taxon>
        <taxon>Spermatophyta</taxon>
        <taxon>Magnoliopsida</taxon>
        <taxon>eudicotyledons</taxon>
        <taxon>Gunneridae</taxon>
        <taxon>Pentapetalae</taxon>
        <taxon>rosids</taxon>
        <taxon>fabids</taxon>
        <taxon>Malpighiales</taxon>
        <taxon>Salicaceae</taxon>
        <taxon>Saliceae</taxon>
        <taxon>Salix</taxon>
    </lineage>
</organism>
<accession>A0A835K600</accession>
<reference evidence="1 2" key="1">
    <citation type="submission" date="2020-10" db="EMBL/GenBank/DDBJ databases">
        <title>Plant Genome Project.</title>
        <authorList>
            <person name="Zhang R.-G."/>
        </authorList>
    </citation>
    <scope>NUCLEOTIDE SEQUENCE [LARGE SCALE GENOMIC DNA]</scope>
    <source>
        <strain evidence="1">FAFU-HL-1</strain>
        <tissue evidence="1">Leaf</tissue>
    </source>
</reference>
<dbReference type="Proteomes" id="UP000657918">
    <property type="component" value="Unassembled WGS sequence"/>
</dbReference>
<dbReference type="AlphaFoldDB" id="A0A835K600"/>
<keyword evidence="2" id="KW-1185">Reference proteome</keyword>
<gene>
    <name evidence="1" type="ORF">SADUNF_Sadunf05G0000700</name>
</gene>
<evidence type="ECO:0000313" key="2">
    <source>
        <dbReference type="Proteomes" id="UP000657918"/>
    </source>
</evidence>
<sequence length="232" mass="25998">MSNVPLPNPNDTGKKYALSFKISSTDQVAFGWNIGVAFMLGKVGRKGRASEMVQNKCSLSSYQCNGSSGGKLRFKVPKYAEDTELLFQIALYLKQGGHLPCLFPHPCIRGYPCPVHLFLINTKTLSCIYSSLFGPSKIVDNALADKTQDGIIRFSAGKFSAIKEAVRVGMYPKRLHRQDNLIWAIKESTSFSSAKEGKKKRQRINVLSLYEEKFLQRNGDGIKLEVPNEWKR</sequence>
<evidence type="ECO:0000313" key="1">
    <source>
        <dbReference type="EMBL" id="KAF9681430.1"/>
    </source>
</evidence>
<protein>
    <submittedName>
        <fullName evidence="1">Uncharacterized protein</fullName>
    </submittedName>
</protein>
<proteinExistence type="predicted"/>